<dbReference type="GO" id="GO:0071949">
    <property type="term" value="F:FAD binding"/>
    <property type="evidence" value="ECO:0007669"/>
    <property type="project" value="InterPro"/>
</dbReference>
<dbReference type="RefSeq" id="WP_183333561.1">
    <property type="nucleotide sequence ID" value="NZ_BMHX01000003.1"/>
</dbReference>
<dbReference type="InterPro" id="IPR036318">
    <property type="entry name" value="FAD-bd_PCMH-like_sf"/>
</dbReference>
<evidence type="ECO:0000256" key="2">
    <source>
        <dbReference type="ARBA" id="ARBA00022827"/>
    </source>
</evidence>
<dbReference type="GO" id="GO:1903457">
    <property type="term" value="P:lactate catabolic process"/>
    <property type="evidence" value="ECO:0007669"/>
    <property type="project" value="TreeGrafter"/>
</dbReference>
<gene>
    <name evidence="4" type="ORF">HNQ73_001341</name>
</gene>
<evidence type="ECO:0000313" key="5">
    <source>
        <dbReference type="Proteomes" id="UP000588017"/>
    </source>
</evidence>
<protein>
    <submittedName>
        <fullName evidence="4">FAD/FMN-containing dehydrogenase</fullName>
    </submittedName>
</protein>
<dbReference type="InterPro" id="IPR006094">
    <property type="entry name" value="Oxid_FAD_bind_N"/>
</dbReference>
<evidence type="ECO:0000256" key="1">
    <source>
        <dbReference type="ARBA" id="ARBA00022630"/>
    </source>
</evidence>
<accession>A0A841K4L9</accession>
<organism evidence="4 5">
    <name type="scientific">Chelatococcus composti</name>
    <dbReference type="NCBI Taxonomy" id="1743235"/>
    <lineage>
        <taxon>Bacteria</taxon>
        <taxon>Pseudomonadati</taxon>
        <taxon>Pseudomonadota</taxon>
        <taxon>Alphaproteobacteria</taxon>
        <taxon>Hyphomicrobiales</taxon>
        <taxon>Chelatococcaceae</taxon>
        <taxon>Chelatococcus</taxon>
    </lineage>
</organism>
<dbReference type="InterPro" id="IPR016166">
    <property type="entry name" value="FAD-bd_PCMH"/>
</dbReference>
<name>A0A841K4L9_9HYPH</name>
<dbReference type="Pfam" id="PF01565">
    <property type="entry name" value="FAD_binding_4"/>
    <property type="match status" value="1"/>
</dbReference>
<keyword evidence="1" id="KW-0285">Flavoprotein</keyword>
<dbReference type="InterPro" id="IPR016164">
    <property type="entry name" value="FAD-linked_Oxase-like_C"/>
</dbReference>
<proteinExistence type="predicted"/>
<comment type="caution">
    <text evidence="4">The sequence shown here is derived from an EMBL/GenBank/DDBJ whole genome shotgun (WGS) entry which is preliminary data.</text>
</comment>
<dbReference type="SUPFAM" id="SSF55103">
    <property type="entry name" value="FAD-linked oxidases, C-terminal domain"/>
    <property type="match status" value="1"/>
</dbReference>
<dbReference type="PROSITE" id="PS51387">
    <property type="entry name" value="FAD_PCMH"/>
    <property type="match status" value="1"/>
</dbReference>
<sequence>MTHRYDIEGLKTRIEGIKTEENPALVRQKSRDFYWYSPTLKRQLENVTGDILVSPANEGEVLRVLAAAYELGIPVTPRGTGTGNYGQAMPLSGGIILDMSGMDKVKEIGLGRLVAEPGAMLAKIDRQTRPHSGQELRLFPSTYATASLGGFIAGGSGGVGSIRWGGLRDAGNILSLKVATMEATPRILTLTGDDLHKVAHAYGTNGIITEVSVPLAPAYTWVDLIVGFNTLAEAAAYANALGEQDGLLLKELAVIAAPVPHDVFLRHQKFLPRDKHIAVIMVAEHALDATLAFTRRVSGAEVLFRQDAISPEELRGLPPAFELAWNHTTLRALRVDPSITYLQTLYPFPNQLELVEKVHAHFGDEVIAHLEFVRFDGKITCFGLPLVRFTSEERLEEIIRIHEDMGVPVFNPHRYTLEEGGMKQTDAVQLAFKREADPRGLLNPGKMIAWENPDYDYASGRTYLFPGLADRAA</sequence>
<evidence type="ECO:0000259" key="3">
    <source>
        <dbReference type="PROSITE" id="PS51387"/>
    </source>
</evidence>
<evidence type="ECO:0000313" key="4">
    <source>
        <dbReference type="EMBL" id="MBB6167718.1"/>
    </source>
</evidence>
<dbReference type="Proteomes" id="UP000588017">
    <property type="component" value="Unassembled WGS sequence"/>
</dbReference>
<dbReference type="GO" id="GO:0008720">
    <property type="term" value="F:D-lactate dehydrogenase (NAD+) activity"/>
    <property type="evidence" value="ECO:0007669"/>
    <property type="project" value="TreeGrafter"/>
</dbReference>
<dbReference type="AlphaFoldDB" id="A0A841K4L9"/>
<keyword evidence="5" id="KW-1185">Reference proteome</keyword>
<dbReference type="EMBL" id="JACHEH010000003">
    <property type="protein sequence ID" value="MBB6167718.1"/>
    <property type="molecule type" value="Genomic_DNA"/>
</dbReference>
<dbReference type="GO" id="GO:0004458">
    <property type="term" value="F:D-lactate dehydrogenase (cytochrome) activity"/>
    <property type="evidence" value="ECO:0007669"/>
    <property type="project" value="TreeGrafter"/>
</dbReference>
<dbReference type="SUPFAM" id="SSF56176">
    <property type="entry name" value="FAD-binding/transporter-associated domain-like"/>
    <property type="match status" value="1"/>
</dbReference>
<dbReference type="PANTHER" id="PTHR11748">
    <property type="entry name" value="D-LACTATE DEHYDROGENASE"/>
    <property type="match status" value="1"/>
</dbReference>
<keyword evidence="2" id="KW-0274">FAD</keyword>
<feature type="domain" description="FAD-binding PCMH-type" evidence="3">
    <location>
        <begin position="44"/>
        <end position="218"/>
    </location>
</feature>
<dbReference type="PANTHER" id="PTHR11748:SF119">
    <property type="entry name" value="D-2-HYDROXYGLUTARATE DEHYDROGENASE"/>
    <property type="match status" value="1"/>
</dbReference>
<reference evidence="4 5" key="1">
    <citation type="submission" date="2020-08" db="EMBL/GenBank/DDBJ databases">
        <title>Genomic Encyclopedia of Type Strains, Phase IV (KMG-IV): sequencing the most valuable type-strain genomes for metagenomic binning, comparative biology and taxonomic classification.</title>
        <authorList>
            <person name="Goeker M."/>
        </authorList>
    </citation>
    <scope>NUCLEOTIDE SEQUENCE [LARGE SCALE GENOMIC DNA]</scope>
    <source>
        <strain evidence="4 5">DSM 101465</strain>
    </source>
</reference>
<dbReference type="InterPro" id="IPR016169">
    <property type="entry name" value="FAD-bd_PCMH_sub2"/>
</dbReference>
<dbReference type="Gene3D" id="3.30.465.10">
    <property type="match status" value="1"/>
</dbReference>